<feature type="transmembrane region" description="Helical" evidence="11">
    <location>
        <begin position="297"/>
        <end position="320"/>
    </location>
</feature>
<dbReference type="InterPro" id="IPR002523">
    <property type="entry name" value="MgTranspt_CorA/ZnTranspt_ZntB"/>
</dbReference>
<dbReference type="PANTHER" id="PTHR46494:SF3">
    <property type="entry name" value="ZINC TRANSPORT PROTEIN ZNTB"/>
    <property type="match status" value="1"/>
</dbReference>
<gene>
    <name evidence="12" type="ORF">F3S47_09080</name>
</gene>
<keyword evidence="9" id="KW-0406">Ion transport</keyword>
<evidence type="ECO:0000256" key="4">
    <source>
        <dbReference type="ARBA" id="ARBA00022475"/>
    </source>
</evidence>
<keyword evidence="3" id="KW-0813">Transport</keyword>
<sequence length="323" mass="35634">MPDCILFAYPLDGDPPRRLTESHEIAQGLAAPEPVWIHMAFDDPGTAPWIEENLAYLPEAAREALLAGETRPRANVVGDGVLVILRGVNLNPGAEPEDMVSVRLWVEDGRIISISRRPLVSISELSDEIAAGLGPRRAGDLLCALIDRINARIDDYLTTLDEEGTRLEAEVLREPDKTLRARVTDMRGELVDVRRFMLPQREAVGRLSRGGAAVLTEEDTGRLGEDHDRLQRAVEEAESLRDRMVVVSDELTTALSDRLNRNLYLLSMISAIFLPLGVLTGLMGINLAGMPGAEWPPAFWVFTGLLVVIVILQVAVLRALKWL</sequence>
<proteinExistence type="inferred from homology"/>
<evidence type="ECO:0000256" key="2">
    <source>
        <dbReference type="ARBA" id="ARBA00009765"/>
    </source>
</evidence>
<keyword evidence="7" id="KW-0862">Zinc</keyword>
<dbReference type="CDD" id="cd12833">
    <property type="entry name" value="ZntB-like_1"/>
    <property type="match status" value="1"/>
</dbReference>
<feature type="transmembrane region" description="Helical" evidence="11">
    <location>
        <begin position="263"/>
        <end position="285"/>
    </location>
</feature>
<keyword evidence="13" id="KW-1185">Reference proteome</keyword>
<dbReference type="EMBL" id="VYQE01000002">
    <property type="protein sequence ID" value="KAA9009385.1"/>
    <property type="molecule type" value="Genomic_DNA"/>
</dbReference>
<evidence type="ECO:0000256" key="3">
    <source>
        <dbReference type="ARBA" id="ARBA00022448"/>
    </source>
</evidence>
<keyword evidence="5" id="KW-0997">Cell inner membrane</keyword>
<evidence type="ECO:0000313" key="13">
    <source>
        <dbReference type="Proteomes" id="UP000326554"/>
    </source>
</evidence>
<dbReference type="InterPro" id="IPR045861">
    <property type="entry name" value="CorA_cytoplasmic_dom"/>
</dbReference>
<evidence type="ECO:0000256" key="11">
    <source>
        <dbReference type="SAM" id="Phobius"/>
    </source>
</evidence>
<dbReference type="RefSeq" id="WP_150444918.1">
    <property type="nucleotide sequence ID" value="NZ_VYQE01000002.1"/>
</dbReference>
<dbReference type="GO" id="GO:0000287">
    <property type="term" value="F:magnesium ion binding"/>
    <property type="evidence" value="ECO:0007669"/>
    <property type="project" value="TreeGrafter"/>
</dbReference>
<dbReference type="PANTHER" id="PTHR46494">
    <property type="entry name" value="CORA FAMILY METAL ION TRANSPORTER (EUROFUNG)"/>
    <property type="match status" value="1"/>
</dbReference>
<evidence type="ECO:0000256" key="8">
    <source>
        <dbReference type="ARBA" id="ARBA00022989"/>
    </source>
</evidence>
<evidence type="ECO:0000256" key="1">
    <source>
        <dbReference type="ARBA" id="ARBA00004651"/>
    </source>
</evidence>
<dbReference type="GO" id="GO:0015095">
    <property type="term" value="F:magnesium ion transmembrane transporter activity"/>
    <property type="evidence" value="ECO:0007669"/>
    <property type="project" value="TreeGrafter"/>
</dbReference>
<accession>A0A5J5GMG8</accession>
<dbReference type="GO" id="GO:0050897">
    <property type="term" value="F:cobalt ion binding"/>
    <property type="evidence" value="ECO:0007669"/>
    <property type="project" value="TreeGrafter"/>
</dbReference>
<comment type="caution">
    <text evidence="12">The sequence shown here is derived from an EMBL/GenBank/DDBJ whole genome shotgun (WGS) entry which is preliminary data.</text>
</comment>
<dbReference type="Pfam" id="PF01544">
    <property type="entry name" value="CorA"/>
    <property type="match status" value="1"/>
</dbReference>
<name>A0A5J5GMG8_9RHOB</name>
<dbReference type="GO" id="GO:0015087">
    <property type="term" value="F:cobalt ion transmembrane transporter activity"/>
    <property type="evidence" value="ECO:0007669"/>
    <property type="project" value="TreeGrafter"/>
</dbReference>
<organism evidence="12 13">
    <name type="scientific">Histidinibacterium aquaticum</name>
    <dbReference type="NCBI Taxonomy" id="2613962"/>
    <lineage>
        <taxon>Bacteria</taxon>
        <taxon>Pseudomonadati</taxon>
        <taxon>Pseudomonadota</taxon>
        <taxon>Alphaproteobacteria</taxon>
        <taxon>Rhodobacterales</taxon>
        <taxon>Paracoccaceae</taxon>
        <taxon>Histidinibacterium</taxon>
    </lineage>
</organism>
<evidence type="ECO:0000256" key="6">
    <source>
        <dbReference type="ARBA" id="ARBA00022692"/>
    </source>
</evidence>
<evidence type="ECO:0000313" key="12">
    <source>
        <dbReference type="EMBL" id="KAA9009385.1"/>
    </source>
</evidence>
<dbReference type="SUPFAM" id="SSF144083">
    <property type="entry name" value="Magnesium transport protein CorA, transmembrane region"/>
    <property type="match status" value="1"/>
</dbReference>
<comment type="similarity">
    <text evidence="2">Belongs to the CorA metal ion transporter (MIT) (TC 1.A.35) family.</text>
</comment>
<comment type="subcellular location">
    <subcellularLocation>
        <location evidence="1">Cell membrane</location>
        <topology evidence="1">Multi-pass membrane protein</topology>
    </subcellularLocation>
</comment>
<dbReference type="AlphaFoldDB" id="A0A5J5GMG8"/>
<keyword evidence="8 11" id="KW-1133">Transmembrane helix</keyword>
<dbReference type="Gene3D" id="1.20.58.340">
    <property type="entry name" value="Magnesium transport protein CorA, transmembrane region"/>
    <property type="match status" value="2"/>
</dbReference>
<keyword evidence="10 11" id="KW-0472">Membrane</keyword>
<dbReference type="GO" id="GO:0005886">
    <property type="term" value="C:plasma membrane"/>
    <property type="evidence" value="ECO:0007669"/>
    <property type="project" value="UniProtKB-SubCell"/>
</dbReference>
<protein>
    <submittedName>
        <fullName evidence="12">Zinc transporter ZntB</fullName>
    </submittedName>
</protein>
<keyword evidence="4" id="KW-1003">Cell membrane</keyword>
<evidence type="ECO:0000256" key="9">
    <source>
        <dbReference type="ARBA" id="ARBA00023065"/>
    </source>
</evidence>
<dbReference type="Proteomes" id="UP000326554">
    <property type="component" value="Unassembled WGS sequence"/>
</dbReference>
<keyword evidence="6 11" id="KW-0812">Transmembrane</keyword>
<reference evidence="12 13" key="1">
    <citation type="submission" date="2019-09" db="EMBL/GenBank/DDBJ databases">
        <authorList>
            <person name="Park J.-S."/>
            <person name="Choi H.-J."/>
        </authorList>
    </citation>
    <scope>NUCLEOTIDE SEQUENCE [LARGE SCALE GENOMIC DNA]</scope>
    <source>
        <strain evidence="12 13">176SS1-4</strain>
    </source>
</reference>
<evidence type="ECO:0000256" key="7">
    <source>
        <dbReference type="ARBA" id="ARBA00022833"/>
    </source>
</evidence>
<dbReference type="Gene3D" id="3.30.460.20">
    <property type="entry name" value="CorA soluble domain-like"/>
    <property type="match status" value="1"/>
</dbReference>
<evidence type="ECO:0000256" key="10">
    <source>
        <dbReference type="ARBA" id="ARBA00023136"/>
    </source>
</evidence>
<dbReference type="InterPro" id="IPR045863">
    <property type="entry name" value="CorA_TM1_TM2"/>
</dbReference>
<evidence type="ECO:0000256" key="5">
    <source>
        <dbReference type="ARBA" id="ARBA00022519"/>
    </source>
</evidence>
<dbReference type="SUPFAM" id="SSF143865">
    <property type="entry name" value="CorA soluble domain-like"/>
    <property type="match status" value="1"/>
</dbReference>